<dbReference type="Pfam" id="PF11160">
    <property type="entry name" value="Hva1_TUDOR"/>
    <property type="match status" value="1"/>
</dbReference>
<accession>A0A4V3A977</accession>
<dbReference type="OrthoDB" id="71751at2"/>
<sequence length="69" mass="7342">MAKIPGKGEKVSWDTSQGKTEGVVEKVVTSATKIKGHTAKATKEEPQVLVKSTKSGKQAAHKPDELKKA</sequence>
<feature type="domain" description="Hypervirulence associated protein TUDOR" evidence="2">
    <location>
        <begin position="8"/>
        <end position="66"/>
    </location>
</feature>
<protein>
    <submittedName>
        <fullName evidence="3">DUF2945 domain-containing protein</fullName>
    </submittedName>
</protein>
<name>A0A4V3A977_9PROT</name>
<gene>
    <name evidence="3" type="ORF">E2C06_33650</name>
</gene>
<dbReference type="Gene3D" id="2.30.30.1060">
    <property type="match status" value="1"/>
</dbReference>
<dbReference type="Proteomes" id="UP000295096">
    <property type="component" value="Unassembled WGS sequence"/>
</dbReference>
<dbReference type="InterPro" id="IPR021331">
    <property type="entry name" value="Hva1_TUDOR"/>
</dbReference>
<dbReference type="EMBL" id="SMSJ01000140">
    <property type="protein sequence ID" value="TDH58235.1"/>
    <property type="molecule type" value="Genomic_DNA"/>
</dbReference>
<evidence type="ECO:0000313" key="3">
    <source>
        <dbReference type="EMBL" id="TDH58235.1"/>
    </source>
</evidence>
<dbReference type="RefSeq" id="WP_133292925.1">
    <property type="nucleotide sequence ID" value="NZ_SMSJ01000140.1"/>
</dbReference>
<keyword evidence="4" id="KW-1185">Reference proteome</keyword>
<feature type="region of interest" description="Disordered" evidence="1">
    <location>
        <begin position="36"/>
        <end position="69"/>
    </location>
</feature>
<proteinExistence type="predicted"/>
<feature type="compositionally biased region" description="Basic and acidic residues" evidence="1">
    <location>
        <begin position="1"/>
        <end position="12"/>
    </location>
</feature>
<evidence type="ECO:0000313" key="4">
    <source>
        <dbReference type="Proteomes" id="UP000295096"/>
    </source>
</evidence>
<organism evidence="3 4">
    <name type="scientific">Dankookia rubra</name>
    <dbReference type="NCBI Taxonomy" id="1442381"/>
    <lineage>
        <taxon>Bacteria</taxon>
        <taxon>Pseudomonadati</taxon>
        <taxon>Pseudomonadota</taxon>
        <taxon>Alphaproteobacteria</taxon>
        <taxon>Acetobacterales</taxon>
        <taxon>Roseomonadaceae</taxon>
        <taxon>Dankookia</taxon>
    </lineage>
</organism>
<comment type="caution">
    <text evidence="3">The sequence shown here is derived from an EMBL/GenBank/DDBJ whole genome shotgun (WGS) entry which is preliminary data.</text>
</comment>
<evidence type="ECO:0000256" key="1">
    <source>
        <dbReference type="SAM" id="MobiDB-lite"/>
    </source>
</evidence>
<feature type="region of interest" description="Disordered" evidence="1">
    <location>
        <begin position="1"/>
        <end position="20"/>
    </location>
</feature>
<reference evidence="3 4" key="1">
    <citation type="journal article" date="2016" name="J. Microbiol.">
        <title>Dankookia rubra gen. nov., sp. nov., an alphaproteobacterium isolated from sediment of a shallow stream.</title>
        <authorList>
            <person name="Kim W.H."/>
            <person name="Kim D.H."/>
            <person name="Kang K."/>
            <person name="Ahn T.Y."/>
        </authorList>
    </citation>
    <scope>NUCLEOTIDE SEQUENCE [LARGE SCALE GENOMIC DNA]</scope>
    <source>
        <strain evidence="3 4">JCM30602</strain>
    </source>
</reference>
<dbReference type="AlphaFoldDB" id="A0A4V3A977"/>
<evidence type="ECO:0000259" key="2">
    <source>
        <dbReference type="Pfam" id="PF11160"/>
    </source>
</evidence>